<dbReference type="EMBL" id="BONW01000028">
    <property type="protein sequence ID" value="GIG90341.1"/>
    <property type="molecule type" value="Genomic_DNA"/>
</dbReference>
<dbReference type="Proteomes" id="UP000646749">
    <property type="component" value="Unassembled WGS sequence"/>
</dbReference>
<protein>
    <submittedName>
        <fullName evidence="2">Methylaspartate mutase</fullName>
    </submittedName>
</protein>
<organism evidence="2 3">
    <name type="scientific">Plantactinospora endophytica</name>
    <dbReference type="NCBI Taxonomy" id="673535"/>
    <lineage>
        <taxon>Bacteria</taxon>
        <taxon>Bacillati</taxon>
        <taxon>Actinomycetota</taxon>
        <taxon>Actinomycetes</taxon>
        <taxon>Micromonosporales</taxon>
        <taxon>Micromonosporaceae</taxon>
        <taxon>Plantactinospora</taxon>
    </lineage>
</organism>
<evidence type="ECO:0000313" key="2">
    <source>
        <dbReference type="EMBL" id="GIG90341.1"/>
    </source>
</evidence>
<dbReference type="RefSeq" id="WP_203868775.1">
    <property type="nucleotide sequence ID" value="NZ_BONW01000028.1"/>
</dbReference>
<evidence type="ECO:0000259" key="1">
    <source>
        <dbReference type="PROSITE" id="PS51332"/>
    </source>
</evidence>
<dbReference type="InterPro" id="IPR006158">
    <property type="entry name" value="Cobalamin-bd"/>
</dbReference>
<dbReference type="Gene3D" id="3.40.50.280">
    <property type="entry name" value="Cobalamin-binding domain"/>
    <property type="match status" value="1"/>
</dbReference>
<comment type="caution">
    <text evidence="2">The sequence shown here is derived from an EMBL/GenBank/DDBJ whole genome shotgun (WGS) entry which is preliminary data.</text>
</comment>
<gene>
    <name evidence="2" type="ORF">Pen02_52770</name>
</gene>
<evidence type="ECO:0000313" key="3">
    <source>
        <dbReference type="Proteomes" id="UP000646749"/>
    </source>
</evidence>
<dbReference type="PROSITE" id="PS51332">
    <property type="entry name" value="B12_BINDING"/>
    <property type="match status" value="1"/>
</dbReference>
<name>A0ABQ4E6J4_9ACTN</name>
<dbReference type="InterPro" id="IPR036724">
    <property type="entry name" value="Cobalamin-bd_sf"/>
</dbReference>
<feature type="domain" description="B12-binding" evidence="1">
    <location>
        <begin position="9"/>
        <end position="146"/>
    </location>
</feature>
<sequence>MTPLPTDQPRTVILGVAASDAHAVANQLICRLLRAHGFHVVNLGVCTPLHEFADALDAEPAAEAILIGSVNGHAYADLRDLPELRRQGRLDRPVVLGGNLSVGAHKRSADLDRLTALGVDHIVTGLSELLPLLDTLHAARQPAPQHG</sequence>
<dbReference type="Pfam" id="PF02310">
    <property type="entry name" value="B12-binding"/>
    <property type="match status" value="1"/>
</dbReference>
<proteinExistence type="predicted"/>
<accession>A0ABQ4E6J4</accession>
<dbReference type="SUPFAM" id="SSF52242">
    <property type="entry name" value="Cobalamin (vitamin B12)-binding domain"/>
    <property type="match status" value="1"/>
</dbReference>
<reference evidence="2 3" key="1">
    <citation type="submission" date="2021-01" db="EMBL/GenBank/DDBJ databases">
        <title>Whole genome shotgun sequence of Plantactinospora endophytica NBRC 110450.</title>
        <authorList>
            <person name="Komaki H."/>
            <person name="Tamura T."/>
        </authorList>
    </citation>
    <scope>NUCLEOTIDE SEQUENCE [LARGE SCALE GENOMIC DNA]</scope>
    <source>
        <strain evidence="2 3">NBRC 110450</strain>
    </source>
</reference>
<keyword evidence="3" id="KW-1185">Reference proteome</keyword>